<reference evidence="13" key="1">
    <citation type="journal article" date="2019" name="Int. J. Syst. Evol. Microbiol.">
        <title>The Global Catalogue of Microorganisms (GCM) 10K type strain sequencing project: providing services to taxonomists for standard genome sequencing and annotation.</title>
        <authorList>
            <consortium name="The Broad Institute Genomics Platform"/>
            <consortium name="The Broad Institute Genome Sequencing Center for Infectious Disease"/>
            <person name="Wu L."/>
            <person name="Ma J."/>
        </authorList>
    </citation>
    <scope>NUCLEOTIDE SEQUENCE [LARGE SCALE GENOMIC DNA]</scope>
    <source>
        <strain evidence="13">JCM 17927</strain>
    </source>
</reference>
<evidence type="ECO:0000256" key="5">
    <source>
        <dbReference type="ARBA" id="ARBA00022519"/>
    </source>
</evidence>
<dbReference type="SUPFAM" id="SSF74653">
    <property type="entry name" value="TolA/TonB C-terminal domain"/>
    <property type="match status" value="1"/>
</dbReference>
<evidence type="ECO:0000259" key="11">
    <source>
        <dbReference type="PROSITE" id="PS52015"/>
    </source>
</evidence>
<evidence type="ECO:0000256" key="8">
    <source>
        <dbReference type="ARBA" id="ARBA00022989"/>
    </source>
</evidence>
<dbReference type="Proteomes" id="UP001501175">
    <property type="component" value="Unassembled WGS sequence"/>
</dbReference>
<comment type="similarity">
    <text evidence="2">Belongs to the TonB family.</text>
</comment>
<evidence type="ECO:0000256" key="2">
    <source>
        <dbReference type="ARBA" id="ARBA00006555"/>
    </source>
</evidence>
<keyword evidence="13" id="KW-1185">Reference proteome</keyword>
<feature type="chain" id="PRO_5046848137" description="TonB C-terminal domain-containing protein" evidence="10">
    <location>
        <begin position="29"/>
        <end position="162"/>
    </location>
</feature>
<evidence type="ECO:0000256" key="6">
    <source>
        <dbReference type="ARBA" id="ARBA00022692"/>
    </source>
</evidence>
<evidence type="ECO:0000256" key="4">
    <source>
        <dbReference type="ARBA" id="ARBA00022475"/>
    </source>
</evidence>
<dbReference type="PANTHER" id="PTHR33446">
    <property type="entry name" value="PROTEIN TONB-RELATED"/>
    <property type="match status" value="1"/>
</dbReference>
<keyword evidence="3" id="KW-0813">Transport</keyword>
<dbReference type="EMBL" id="BAABHD010000010">
    <property type="protein sequence ID" value="GAA4450027.1"/>
    <property type="molecule type" value="Genomic_DNA"/>
</dbReference>
<evidence type="ECO:0000313" key="13">
    <source>
        <dbReference type="Proteomes" id="UP001501175"/>
    </source>
</evidence>
<keyword evidence="9" id="KW-0472">Membrane</keyword>
<dbReference type="InterPro" id="IPR006260">
    <property type="entry name" value="TonB/TolA_C"/>
</dbReference>
<organism evidence="12 13">
    <name type="scientific">Nibrella saemangeumensis</name>
    <dbReference type="NCBI Taxonomy" id="1084526"/>
    <lineage>
        <taxon>Bacteria</taxon>
        <taxon>Pseudomonadati</taxon>
        <taxon>Bacteroidota</taxon>
        <taxon>Cytophagia</taxon>
        <taxon>Cytophagales</taxon>
        <taxon>Spirosomataceae</taxon>
        <taxon>Nibrella</taxon>
    </lineage>
</organism>
<accession>A0ABP8MJX2</accession>
<keyword evidence="6" id="KW-0812">Transmembrane</keyword>
<feature type="signal peptide" evidence="10">
    <location>
        <begin position="1"/>
        <end position="28"/>
    </location>
</feature>
<dbReference type="InterPro" id="IPR037682">
    <property type="entry name" value="TonB_C"/>
</dbReference>
<keyword evidence="5" id="KW-0997">Cell inner membrane</keyword>
<dbReference type="InterPro" id="IPR051045">
    <property type="entry name" value="TonB-dependent_transducer"/>
</dbReference>
<evidence type="ECO:0000256" key="9">
    <source>
        <dbReference type="ARBA" id="ARBA00023136"/>
    </source>
</evidence>
<dbReference type="PROSITE" id="PS52015">
    <property type="entry name" value="TONB_CTD"/>
    <property type="match status" value="1"/>
</dbReference>
<evidence type="ECO:0000313" key="12">
    <source>
        <dbReference type="EMBL" id="GAA4450027.1"/>
    </source>
</evidence>
<proteinExistence type="inferred from homology"/>
<keyword evidence="8" id="KW-1133">Transmembrane helix</keyword>
<sequence>MNSPCKSLLRFLLPATFCLMSICFQTFAQLAHHVEKDKLSSSLEMPAEPASVQAPQPLTDYAPNTNAPFFPGGQQALQRYLKQLDLYPRQARMSQREGTVLVQCRVMATGELCEVRVVRSAGTLLDQAAIQAVEQMPRWYPAHRAGSAVASLMILPITFRVD</sequence>
<keyword evidence="10" id="KW-0732">Signal</keyword>
<evidence type="ECO:0000256" key="1">
    <source>
        <dbReference type="ARBA" id="ARBA00004383"/>
    </source>
</evidence>
<evidence type="ECO:0000256" key="7">
    <source>
        <dbReference type="ARBA" id="ARBA00022927"/>
    </source>
</evidence>
<comment type="subcellular location">
    <subcellularLocation>
        <location evidence="1">Cell inner membrane</location>
        <topology evidence="1">Single-pass membrane protein</topology>
        <orientation evidence="1">Periplasmic side</orientation>
    </subcellularLocation>
</comment>
<gene>
    <name evidence="12" type="ORF">GCM10023189_10030</name>
</gene>
<dbReference type="Pfam" id="PF03544">
    <property type="entry name" value="TonB_C"/>
    <property type="match status" value="1"/>
</dbReference>
<dbReference type="NCBIfam" id="TIGR01352">
    <property type="entry name" value="tonB_Cterm"/>
    <property type="match status" value="1"/>
</dbReference>
<protein>
    <recommendedName>
        <fullName evidence="11">TonB C-terminal domain-containing protein</fullName>
    </recommendedName>
</protein>
<dbReference type="Gene3D" id="3.30.1150.10">
    <property type="match status" value="1"/>
</dbReference>
<keyword evidence="7" id="KW-0653">Protein transport</keyword>
<comment type="caution">
    <text evidence="12">The sequence shown here is derived from an EMBL/GenBank/DDBJ whole genome shotgun (WGS) entry which is preliminary data.</text>
</comment>
<dbReference type="PANTHER" id="PTHR33446:SF2">
    <property type="entry name" value="PROTEIN TONB"/>
    <property type="match status" value="1"/>
</dbReference>
<evidence type="ECO:0000256" key="3">
    <source>
        <dbReference type="ARBA" id="ARBA00022448"/>
    </source>
</evidence>
<feature type="domain" description="TonB C-terminal" evidence="11">
    <location>
        <begin position="72"/>
        <end position="162"/>
    </location>
</feature>
<keyword evidence="4" id="KW-1003">Cell membrane</keyword>
<dbReference type="RefSeq" id="WP_345241215.1">
    <property type="nucleotide sequence ID" value="NZ_BAABHD010000010.1"/>
</dbReference>
<evidence type="ECO:0000256" key="10">
    <source>
        <dbReference type="SAM" id="SignalP"/>
    </source>
</evidence>
<name>A0ABP8MJX2_9BACT</name>